<evidence type="ECO:0000313" key="1">
    <source>
        <dbReference type="EMBL" id="ACN53214.1"/>
    </source>
</evidence>
<gene>
    <name evidence="1" type="ORF">BSPA14S_K0021</name>
</gene>
<reference evidence="1 2" key="1">
    <citation type="journal article" date="2012" name="J. Bacteriol.">
        <title>Whole-Genome Sequences of Borrelia bissettii, Borrelia valaisiana, and Borrelia spielmanii.</title>
        <authorList>
            <person name="Schutzer S.E."/>
            <person name="Fraser-Liggett C.M."/>
            <person name="Qiu W.G."/>
            <person name="Kraiczy P."/>
            <person name="Mongodin E.F."/>
            <person name="Dunn J.J."/>
            <person name="Luft B.J."/>
            <person name="Casjens S.R."/>
        </authorList>
    </citation>
    <scope>NUCLEOTIDE SEQUENCE [LARGE SCALE GENOMIC DNA]</scope>
    <source>
        <strain evidence="1 2">A14S</strain>
        <plasmid evidence="1 2">A14S_lp36</plasmid>
    </source>
</reference>
<evidence type="ECO:0000313" key="2">
    <source>
        <dbReference type="Proteomes" id="UP000003481"/>
    </source>
</evidence>
<dbReference type="HOGENOM" id="CLU_3305754_0_0_12"/>
<organism evidence="1 2">
    <name type="scientific">Borreliella spielmanii A14S</name>
    <dbReference type="NCBI Taxonomy" id="498742"/>
    <lineage>
        <taxon>Bacteria</taxon>
        <taxon>Pseudomonadati</taxon>
        <taxon>Spirochaetota</taxon>
        <taxon>Spirochaetia</taxon>
        <taxon>Spirochaetales</taxon>
        <taxon>Borreliaceae</taxon>
        <taxon>Borreliella</taxon>
    </lineage>
</organism>
<proteinExistence type="predicted"/>
<keyword evidence="1" id="KW-0614">Plasmid</keyword>
<name>C0RBT1_9SPIR</name>
<dbReference type="AlphaFoldDB" id="C0RBT1"/>
<accession>C0RBT1</accession>
<geneLocation type="plasmid" evidence="1 2">
    <name>A14S_lp36</name>
</geneLocation>
<dbReference type="EMBL" id="CP001466">
    <property type="protein sequence ID" value="ACN53214.1"/>
    <property type="molecule type" value="Genomic_DNA"/>
</dbReference>
<sequence length="39" mass="4748">MTNLKYFMEKKDILNLIFLKLKKKKNIKNKNGLFYLSIL</sequence>
<dbReference type="Proteomes" id="UP000003481">
    <property type="component" value="Plasmid A14S_lp36"/>
</dbReference>
<protein>
    <submittedName>
        <fullName evidence="1">Uncharacterized protein</fullName>
    </submittedName>
</protein>